<evidence type="ECO:0000259" key="10">
    <source>
        <dbReference type="PROSITE" id="PS50893"/>
    </source>
</evidence>
<feature type="transmembrane region" description="Helical" evidence="9">
    <location>
        <begin position="273"/>
        <end position="293"/>
    </location>
</feature>
<evidence type="ECO:0000256" key="3">
    <source>
        <dbReference type="ARBA" id="ARBA00022475"/>
    </source>
</evidence>
<dbReference type="CDD" id="cd18575">
    <property type="entry name" value="ABC_6TM_bac_exporter_ABCB8_10_like"/>
    <property type="match status" value="1"/>
</dbReference>
<dbReference type="SUPFAM" id="SSF52540">
    <property type="entry name" value="P-loop containing nucleoside triphosphate hydrolases"/>
    <property type="match status" value="1"/>
</dbReference>
<dbReference type="PROSITE" id="PS00211">
    <property type="entry name" value="ABC_TRANSPORTER_1"/>
    <property type="match status" value="1"/>
</dbReference>
<dbReference type="Proteomes" id="UP000092498">
    <property type="component" value="Chromosome"/>
</dbReference>
<dbReference type="RefSeq" id="WP_066769326.1">
    <property type="nucleotide sequence ID" value="NZ_CP013244.1"/>
</dbReference>
<evidence type="ECO:0000313" key="13">
    <source>
        <dbReference type="Proteomes" id="UP000092498"/>
    </source>
</evidence>
<keyword evidence="6" id="KW-0067">ATP-binding</keyword>
<evidence type="ECO:0000256" key="7">
    <source>
        <dbReference type="ARBA" id="ARBA00022989"/>
    </source>
</evidence>
<evidence type="ECO:0000256" key="4">
    <source>
        <dbReference type="ARBA" id="ARBA00022692"/>
    </source>
</evidence>
<dbReference type="FunFam" id="3.40.50.300:FF:000221">
    <property type="entry name" value="Multidrug ABC transporter ATP-binding protein"/>
    <property type="match status" value="1"/>
</dbReference>
<dbReference type="SUPFAM" id="SSF90123">
    <property type="entry name" value="ABC transporter transmembrane region"/>
    <property type="match status" value="1"/>
</dbReference>
<evidence type="ECO:0000256" key="5">
    <source>
        <dbReference type="ARBA" id="ARBA00022741"/>
    </source>
</evidence>
<gene>
    <name evidence="12" type="ORF">ATE48_06810</name>
</gene>
<keyword evidence="5" id="KW-0547">Nucleotide-binding</keyword>
<keyword evidence="13" id="KW-1185">Reference proteome</keyword>
<sequence length="613" mass="64888">MTNTNADRPSYGAEHAASVNLAVGKRARARSIRPLQDLAPYLWRHRLDLIGAGVFLLLAAAASLAVPLAFRGVIDHGFVAGDQGAVDRAFLGLGVVALLMAVFSAGRFYFVSKIGERIVANLRADVYDHLLSLSPGYFTRVSTGEVLSRLTVDAAMVENLVGSTASIATRATITLIGASVMLAITNLQLAGLLILIIPAMLGPILLFGRRVRTLAGAAQDRIADASSTASESIDAIDTVQAFGREDDMRVRFRTAVEKAFEAARRRIGARAQLTAGAISVMFLGVALVLWLGARSVLAGEMTPGALAQFVLFAILAASNGAMLSEVWGDVLKASGATERLTQILAETPDIAAPASPIALPDPGRGSIEFDRVCFTYPGAGERSALRDFSLRVQPGETVALVGPSGAGKSTVFRLLLRFYDAEAGRLLLDGVEARTADPRDWRTRFSYVSQDAHLFSGTAGDNIALGRPNANAAALEDAARRAEAWAFLEPRGGLSAPVGDRGKALSGGERQRLALARALARDAPVLLLDEATSALDAQNERYVQAALAEARKGRTTLVIAHRLATVLEADRIVVMDAGRVVEEGDHGALIARGGLYARLAAMQFMDSSPDLAR</sequence>
<dbReference type="Pfam" id="PF00664">
    <property type="entry name" value="ABC_membrane"/>
    <property type="match status" value="1"/>
</dbReference>
<dbReference type="InterPro" id="IPR003593">
    <property type="entry name" value="AAA+_ATPase"/>
</dbReference>
<dbReference type="SMART" id="SM00382">
    <property type="entry name" value="AAA"/>
    <property type="match status" value="1"/>
</dbReference>
<reference evidence="12 13" key="1">
    <citation type="submission" date="2015-11" db="EMBL/GenBank/DDBJ databases">
        <title>Whole-Genome Sequence of Candidatus Oderbacter manganicum from the National Park Lower Oder Valley, Germany.</title>
        <authorList>
            <person name="Braun B."/>
            <person name="Liere K."/>
            <person name="Szewzyk U."/>
        </authorList>
    </citation>
    <scope>NUCLEOTIDE SEQUENCE [LARGE SCALE GENOMIC DNA]</scope>
    <source>
        <strain evidence="12 13">OTSz_A_272</strain>
    </source>
</reference>
<dbReference type="AlphaFoldDB" id="A0A1B1AGG8"/>
<dbReference type="GO" id="GO:0005524">
    <property type="term" value="F:ATP binding"/>
    <property type="evidence" value="ECO:0007669"/>
    <property type="project" value="UniProtKB-KW"/>
</dbReference>
<proteinExistence type="predicted"/>
<dbReference type="STRING" id="1759059.ATE48_06810"/>
<dbReference type="PROSITE" id="PS50893">
    <property type="entry name" value="ABC_TRANSPORTER_2"/>
    <property type="match status" value="1"/>
</dbReference>
<keyword evidence="4 9" id="KW-0812">Transmembrane</keyword>
<dbReference type="InterPro" id="IPR039421">
    <property type="entry name" value="Type_1_exporter"/>
</dbReference>
<protein>
    <submittedName>
        <fullName evidence="12">ABC transporter</fullName>
    </submittedName>
</protein>
<feature type="domain" description="ABC transporter" evidence="10">
    <location>
        <begin position="367"/>
        <end position="602"/>
    </location>
</feature>
<feature type="transmembrane region" description="Helical" evidence="9">
    <location>
        <begin position="49"/>
        <end position="70"/>
    </location>
</feature>
<evidence type="ECO:0000256" key="8">
    <source>
        <dbReference type="ARBA" id="ARBA00023136"/>
    </source>
</evidence>
<evidence type="ECO:0000256" key="9">
    <source>
        <dbReference type="SAM" id="Phobius"/>
    </source>
</evidence>
<dbReference type="InterPro" id="IPR017871">
    <property type="entry name" value="ABC_transporter-like_CS"/>
</dbReference>
<dbReference type="Gene3D" id="3.40.50.300">
    <property type="entry name" value="P-loop containing nucleotide triphosphate hydrolases"/>
    <property type="match status" value="1"/>
</dbReference>
<organism evidence="12 13">
    <name type="scientific">Candidatus Viadribacter manganicus</name>
    <dbReference type="NCBI Taxonomy" id="1759059"/>
    <lineage>
        <taxon>Bacteria</taxon>
        <taxon>Pseudomonadati</taxon>
        <taxon>Pseudomonadota</taxon>
        <taxon>Alphaproteobacteria</taxon>
        <taxon>Hyphomonadales</taxon>
        <taxon>Hyphomonadaceae</taxon>
        <taxon>Candidatus Viadribacter</taxon>
    </lineage>
</organism>
<dbReference type="Pfam" id="PF00005">
    <property type="entry name" value="ABC_tran"/>
    <property type="match status" value="1"/>
</dbReference>
<dbReference type="GO" id="GO:0016887">
    <property type="term" value="F:ATP hydrolysis activity"/>
    <property type="evidence" value="ECO:0007669"/>
    <property type="project" value="InterPro"/>
</dbReference>
<dbReference type="GO" id="GO:0005886">
    <property type="term" value="C:plasma membrane"/>
    <property type="evidence" value="ECO:0007669"/>
    <property type="project" value="UniProtKB-SubCell"/>
</dbReference>
<dbReference type="GO" id="GO:0015421">
    <property type="term" value="F:ABC-type oligopeptide transporter activity"/>
    <property type="evidence" value="ECO:0007669"/>
    <property type="project" value="TreeGrafter"/>
</dbReference>
<dbReference type="InterPro" id="IPR003439">
    <property type="entry name" value="ABC_transporter-like_ATP-bd"/>
</dbReference>
<dbReference type="PANTHER" id="PTHR43394:SF1">
    <property type="entry name" value="ATP-BINDING CASSETTE SUB-FAMILY B MEMBER 10, MITOCHONDRIAL"/>
    <property type="match status" value="1"/>
</dbReference>
<dbReference type="PROSITE" id="PS50929">
    <property type="entry name" value="ABC_TM1F"/>
    <property type="match status" value="1"/>
</dbReference>
<evidence type="ECO:0000313" key="12">
    <source>
        <dbReference type="EMBL" id="ANP45650.1"/>
    </source>
</evidence>
<comment type="subcellular location">
    <subcellularLocation>
        <location evidence="1">Cell membrane</location>
        <topology evidence="1">Multi-pass membrane protein</topology>
    </subcellularLocation>
</comment>
<dbReference type="InterPro" id="IPR027417">
    <property type="entry name" value="P-loop_NTPase"/>
</dbReference>
<feature type="domain" description="ABC transmembrane type-1" evidence="11">
    <location>
        <begin position="50"/>
        <end position="332"/>
    </location>
</feature>
<keyword evidence="3" id="KW-1003">Cell membrane</keyword>
<feature type="transmembrane region" description="Helical" evidence="9">
    <location>
        <begin position="90"/>
        <end position="110"/>
    </location>
</feature>
<keyword evidence="8 9" id="KW-0472">Membrane</keyword>
<dbReference type="InParanoid" id="A0A1B1AGG8"/>
<dbReference type="InterPro" id="IPR011527">
    <property type="entry name" value="ABC1_TM_dom"/>
</dbReference>
<feature type="transmembrane region" description="Helical" evidence="9">
    <location>
        <begin position="167"/>
        <end position="184"/>
    </location>
</feature>
<dbReference type="PANTHER" id="PTHR43394">
    <property type="entry name" value="ATP-DEPENDENT PERMEASE MDL1, MITOCHONDRIAL"/>
    <property type="match status" value="1"/>
</dbReference>
<dbReference type="InterPro" id="IPR036640">
    <property type="entry name" value="ABC1_TM_sf"/>
</dbReference>
<name>A0A1B1AGG8_9PROT</name>
<keyword evidence="7 9" id="KW-1133">Transmembrane helix</keyword>
<feature type="transmembrane region" description="Helical" evidence="9">
    <location>
        <begin position="190"/>
        <end position="208"/>
    </location>
</feature>
<accession>A0A1B1AGG8</accession>
<evidence type="ECO:0000256" key="1">
    <source>
        <dbReference type="ARBA" id="ARBA00004651"/>
    </source>
</evidence>
<dbReference type="Gene3D" id="1.20.1560.10">
    <property type="entry name" value="ABC transporter type 1, transmembrane domain"/>
    <property type="match status" value="1"/>
</dbReference>
<keyword evidence="2" id="KW-0813">Transport</keyword>
<dbReference type="EMBL" id="CP013244">
    <property type="protein sequence ID" value="ANP45650.1"/>
    <property type="molecule type" value="Genomic_DNA"/>
</dbReference>
<evidence type="ECO:0000256" key="2">
    <source>
        <dbReference type="ARBA" id="ARBA00022448"/>
    </source>
</evidence>
<evidence type="ECO:0000256" key="6">
    <source>
        <dbReference type="ARBA" id="ARBA00022840"/>
    </source>
</evidence>
<evidence type="ECO:0000259" key="11">
    <source>
        <dbReference type="PROSITE" id="PS50929"/>
    </source>
</evidence>
<dbReference type="KEGG" id="cbot:ATE48_06810"/>